<dbReference type="eggNOG" id="ENOG50332F0">
    <property type="taxonomic scope" value="Bacteria"/>
</dbReference>
<dbReference type="Proteomes" id="UP000015559">
    <property type="component" value="Chromosome"/>
</dbReference>
<dbReference type="STRING" id="1163617.SCD_n01011"/>
<dbReference type="EMBL" id="AP013066">
    <property type="protein sequence ID" value="BAN34850.1"/>
    <property type="molecule type" value="Genomic_DNA"/>
</dbReference>
<keyword evidence="1" id="KW-0812">Transmembrane</keyword>
<keyword evidence="1" id="KW-1133">Transmembrane helix</keyword>
<evidence type="ECO:0000313" key="3">
    <source>
        <dbReference type="Proteomes" id="UP000015559"/>
    </source>
</evidence>
<dbReference type="HOGENOM" id="CLU_147995_0_1_4"/>
<sequence>MTQQGNEASTENNIWLRGVFMILFGILYSLAGTVLFVVVLLQFILVLIGSAPNTRLLSFGRSLGSYVQQIVNFQTFNTEEKPFPFIDWPS</sequence>
<protein>
    <submittedName>
        <fullName evidence="2">Putative lipase</fullName>
    </submittedName>
</protein>
<keyword evidence="1" id="KW-0472">Membrane</keyword>
<keyword evidence="3" id="KW-1185">Reference proteome</keyword>
<dbReference type="Pfam" id="PF14333">
    <property type="entry name" value="DUF4389"/>
    <property type="match status" value="1"/>
</dbReference>
<reference evidence="2 3" key="1">
    <citation type="journal article" date="2012" name="Appl. Environ. Microbiol.">
        <title>Draft genome sequence of a psychrotolerant sulfur-oxidizing bacterium, Sulfuricella denitrificans skB26, and proteomic insights into cold adaptation.</title>
        <authorList>
            <person name="Watanabe T."/>
            <person name="Kojima H."/>
            <person name="Fukui M."/>
        </authorList>
    </citation>
    <scope>NUCLEOTIDE SEQUENCE [LARGE SCALE GENOMIC DNA]</scope>
    <source>
        <strain evidence="3">skB26</strain>
    </source>
</reference>
<dbReference type="InterPro" id="IPR025498">
    <property type="entry name" value="DUF4389"/>
</dbReference>
<proteinExistence type="predicted"/>
<accession>S6A9X1</accession>
<feature type="transmembrane region" description="Helical" evidence="1">
    <location>
        <begin position="20"/>
        <end position="48"/>
    </location>
</feature>
<dbReference type="AlphaFoldDB" id="S6A9X1"/>
<dbReference type="OrthoDB" id="5766995at2"/>
<gene>
    <name evidence="2" type="ORF">SCD_n01011</name>
</gene>
<dbReference type="KEGG" id="sdr:SCD_n01011"/>
<dbReference type="RefSeq" id="WP_009206201.1">
    <property type="nucleotide sequence ID" value="NC_022357.1"/>
</dbReference>
<organism evidence="2 3">
    <name type="scientific">Sulfuricella denitrificans (strain DSM 22764 / NBRC 105220 / skB26)</name>
    <dbReference type="NCBI Taxonomy" id="1163617"/>
    <lineage>
        <taxon>Bacteria</taxon>
        <taxon>Pseudomonadati</taxon>
        <taxon>Pseudomonadota</taxon>
        <taxon>Betaproteobacteria</taxon>
        <taxon>Nitrosomonadales</taxon>
        <taxon>Sulfuricellaceae</taxon>
        <taxon>Sulfuricella</taxon>
    </lineage>
</organism>
<evidence type="ECO:0000256" key="1">
    <source>
        <dbReference type="SAM" id="Phobius"/>
    </source>
</evidence>
<evidence type="ECO:0000313" key="2">
    <source>
        <dbReference type="EMBL" id="BAN34850.1"/>
    </source>
</evidence>
<name>S6A9X1_SULDS</name>